<dbReference type="EMBL" id="MT142109">
    <property type="protein sequence ID" value="QJA74603.1"/>
    <property type="molecule type" value="Genomic_DNA"/>
</dbReference>
<name>A0A6H1ZH28_9ZZZZ</name>
<evidence type="ECO:0000313" key="3">
    <source>
        <dbReference type="EMBL" id="QJA85712.1"/>
    </source>
</evidence>
<accession>A0A6H1ZH28</accession>
<dbReference type="SUPFAM" id="SSF56300">
    <property type="entry name" value="Metallo-dependent phosphatases"/>
    <property type="match status" value="1"/>
</dbReference>
<evidence type="ECO:0000313" key="2">
    <source>
        <dbReference type="EMBL" id="QJA74603.1"/>
    </source>
</evidence>
<dbReference type="InterPro" id="IPR029052">
    <property type="entry name" value="Metallo-depent_PP-like"/>
</dbReference>
<dbReference type="EMBL" id="MT144022">
    <property type="protein sequence ID" value="QJA46838.1"/>
    <property type="molecule type" value="Genomic_DNA"/>
</dbReference>
<reference evidence="1" key="1">
    <citation type="submission" date="2020-03" db="EMBL/GenBank/DDBJ databases">
        <title>The deep terrestrial virosphere.</title>
        <authorList>
            <person name="Holmfeldt K."/>
            <person name="Nilsson E."/>
            <person name="Simone D."/>
            <person name="Lopez-Fernandez M."/>
            <person name="Wu X."/>
            <person name="de Brujin I."/>
            <person name="Lundin D."/>
            <person name="Andersson A."/>
            <person name="Bertilsson S."/>
            <person name="Dopson M."/>
        </authorList>
    </citation>
    <scope>NUCLEOTIDE SEQUENCE</scope>
    <source>
        <strain evidence="2">MM415A01959</strain>
        <strain evidence="3">MM415B02182</strain>
        <strain evidence="1">TM448A00527</strain>
    </source>
</reference>
<proteinExistence type="predicted"/>
<sequence length="266" mass="29595">MIVSEAKIQYKYGQEIKILPIFDIHLGAVACDVAALKKDLATVDENTYIIGGGDWLDSILVSDTKRYRKSGDASDKGADDNIDRQIDEMYEYAKPYAKKILGISVGNHEDNITKRCGTNPIKRLCKYLDVPFLSYSSLLKLSFSEKGSRGRTVIIRTHHGWGGGSRTQGASITKYARDAACWDADIFLYGHDHKKQNDRVPRLGLVGLQLVSKPKIMVLCGTYLKTFMIGENPSYSEKEGFPPTEIGASLITVRPTDKWVDIKVLG</sequence>
<dbReference type="AlphaFoldDB" id="A0A6H1ZH28"/>
<gene>
    <name evidence="2" type="ORF">MM415A01959_0002</name>
    <name evidence="3" type="ORF">MM415B02182_0003</name>
    <name evidence="1" type="ORF">TM448A00527_0044</name>
</gene>
<organism evidence="1">
    <name type="scientific">viral metagenome</name>
    <dbReference type="NCBI Taxonomy" id="1070528"/>
    <lineage>
        <taxon>unclassified sequences</taxon>
        <taxon>metagenomes</taxon>
        <taxon>organismal metagenomes</taxon>
    </lineage>
</organism>
<dbReference type="EMBL" id="MT142591">
    <property type="protein sequence ID" value="QJA85712.1"/>
    <property type="molecule type" value="Genomic_DNA"/>
</dbReference>
<evidence type="ECO:0000313" key="1">
    <source>
        <dbReference type="EMBL" id="QJA46838.1"/>
    </source>
</evidence>
<protein>
    <submittedName>
        <fullName evidence="1">Putative structural protein</fullName>
    </submittedName>
</protein>